<proteinExistence type="predicted"/>
<feature type="domain" description="Integrase zinc-binding" evidence="4">
    <location>
        <begin position="595"/>
        <end position="651"/>
    </location>
</feature>
<sequence length="813" mass="89727">MDTLHADKKDFNNITVQSRGPNYIIFKGCYKNVSYKNAFNGKTINCPSNVGYVVGGVIGCIVVALGILCWKYWPTIRTRAGLSISETADLLGFSCTIISRVYREWSEKESGSSVGANALLMPEGIVHANEDDFNPTTIESQDHTYVLFRSCFGNVSYLNKFTGTTIDCPYKSNLYAKNQRRERETVICLPTLRQNACPGGFSLRVRVLHPRRPYPPKKSGGKLNSAQTTEVKDRSADVKKKFGDTKKEAPTGPTCLYCKKPGHVLSECLILQRKREKGPSPNALVKSVTEMPIEFGSCESFCPYDAKKAESSDLLREEFLPFVSEGFVSPSENSPSQPIRILRDTGASQSLLLKEALPSFGNEDKAIGDFILVQGIEGRIVTVPLHSVFLKSDLVTGQVKVGLMSSLPVKGISLLLGNDLAGGKVVPSVQLTSKPSIEDESKLNLEFFPSCAVTRAMAKQAGEEENSVQSSTLLKHDLDLSGNRLDSGSSKSSCFNELSDTFLGAFFDQDVISSPQEVGNDLHVSDDLSLSRKQLITEQSSDPEIAELREKALPDEEIVKVPVGFYLKDGVLMRKWRPPDIPANEDWAVINQVVVPKVYRKDILTMAHSLPLGGHLGVNKTVNKIMKQFFWPGLRKDVANFCRTCHTCQVVGKHQFNPPVAPLKPIPAFVLKDEGHGQLRGRHSGSSARLIWHVLRWMPFLTQPSPIYLGLGPALRVAGDGFLTGNRTRVAAKTVVANEIDFNRTMVLSRDSRGITFKTCHHNVAYKNVCDGRTINCPACPKSQENRRSCMIYLLQTALTQERESDPDFVAAS</sequence>
<dbReference type="InterPro" id="IPR041588">
    <property type="entry name" value="Integrase_H2C2"/>
</dbReference>
<comment type="caution">
    <text evidence="5">The sequence shown here is derived from an EMBL/GenBank/DDBJ whole genome shotgun (WGS) entry which is preliminary data.</text>
</comment>
<evidence type="ECO:0000259" key="4">
    <source>
        <dbReference type="Pfam" id="PF17921"/>
    </source>
</evidence>
<feature type="transmembrane region" description="Helical" evidence="3">
    <location>
        <begin position="50"/>
        <end position="73"/>
    </location>
</feature>
<gene>
    <name evidence="5" type="ORF">C0J50_19963</name>
</gene>
<dbReference type="AlphaFoldDB" id="A0AAD5AQH3"/>
<feature type="compositionally biased region" description="Basic and acidic residues" evidence="2">
    <location>
        <begin position="230"/>
        <end position="239"/>
    </location>
</feature>
<reference evidence="5" key="1">
    <citation type="submission" date="2018-07" db="EMBL/GenBank/DDBJ databases">
        <title>Comparative genomics of catfishes provides insights into carnivory and benthic adaptation.</title>
        <authorList>
            <person name="Zhang Y."/>
            <person name="Wang D."/>
            <person name="Peng Z."/>
            <person name="Zheng S."/>
            <person name="Shao F."/>
            <person name="Tao W."/>
        </authorList>
    </citation>
    <scope>NUCLEOTIDE SEQUENCE</scope>
    <source>
        <strain evidence="5">Chongqing</strain>
    </source>
</reference>
<dbReference type="Proteomes" id="UP001205998">
    <property type="component" value="Unassembled WGS sequence"/>
</dbReference>
<name>A0AAD5AQH3_SILAS</name>
<dbReference type="PANTHER" id="PTHR46888:SF13">
    <property type="entry name" value="RIBONUCLEASE H"/>
    <property type="match status" value="1"/>
</dbReference>
<dbReference type="Pfam" id="PF17921">
    <property type="entry name" value="Integrase_H2C2"/>
    <property type="match status" value="1"/>
</dbReference>
<keyword evidence="6" id="KW-1185">Reference proteome</keyword>
<protein>
    <recommendedName>
        <fullName evidence="1">Gypsy retrotransposon integrase-like protein 1</fullName>
    </recommendedName>
</protein>
<keyword evidence="3" id="KW-0812">Transmembrane</keyword>
<keyword evidence="3" id="KW-0472">Membrane</keyword>
<dbReference type="PANTHER" id="PTHR46888">
    <property type="entry name" value="ZINC KNUCKLE DOMAINCONTAINING PROTEIN-RELATED"/>
    <property type="match status" value="1"/>
</dbReference>
<organism evidence="5 6">
    <name type="scientific">Silurus asotus</name>
    <name type="common">Amur catfish</name>
    <name type="synonym">Parasilurus asotus</name>
    <dbReference type="NCBI Taxonomy" id="30991"/>
    <lineage>
        <taxon>Eukaryota</taxon>
        <taxon>Metazoa</taxon>
        <taxon>Chordata</taxon>
        <taxon>Craniata</taxon>
        <taxon>Vertebrata</taxon>
        <taxon>Euteleostomi</taxon>
        <taxon>Actinopterygii</taxon>
        <taxon>Neopterygii</taxon>
        <taxon>Teleostei</taxon>
        <taxon>Ostariophysi</taxon>
        <taxon>Siluriformes</taxon>
        <taxon>Siluridae</taxon>
        <taxon>Silurus</taxon>
    </lineage>
</organism>
<dbReference type="FunFam" id="1.10.340.70:FF:000001">
    <property type="entry name" value="Retrovirus-related Pol polyprotein from transposon gypsy-like Protein"/>
    <property type="match status" value="1"/>
</dbReference>
<evidence type="ECO:0000256" key="1">
    <source>
        <dbReference type="ARBA" id="ARBA00039658"/>
    </source>
</evidence>
<dbReference type="Gene3D" id="1.10.340.70">
    <property type="match status" value="1"/>
</dbReference>
<evidence type="ECO:0000256" key="2">
    <source>
        <dbReference type="SAM" id="MobiDB-lite"/>
    </source>
</evidence>
<evidence type="ECO:0000256" key="3">
    <source>
        <dbReference type="SAM" id="Phobius"/>
    </source>
</evidence>
<keyword evidence="3" id="KW-1133">Transmembrane helix</keyword>
<evidence type="ECO:0000313" key="6">
    <source>
        <dbReference type="Proteomes" id="UP001205998"/>
    </source>
</evidence>
<feature type="region of interest" description="Disordered" evidence="2">
    <location>
        <begin position="211"/>
        <end position="239"/>
    </location>
</feature>
<accession>A0AAD5AQH3</accession>
<evidence type="ECO:0000313" key="5">
    <source>
        <dbReference type="EMBL" id="KAI5620496.1"/>
    </source>
</evidence>
<dbReference type="EMBL" id="MU551646">
    <property type="protein sequence ID" value="KAI5620496.1"/>
    <property type="molecule type" value="Genomic_DNA"/>
</dbReference>